<dbReference type="RefSeq" id="WP_188779217.1">
    <property type="nucleotide sequence ID" value="NZ_BMKQ01000001.1"/>
</dbReference>
<proteinExistence type="predicted"/>
<dbReference type="SUPFAM" id="SSF53335">
    <property type="entry name" value="S-adenosyl-L-methionine-dependent methyltransferases"/>
    <property type="match status" value="1"/>
</dbReference>
<sequence length="198" mass="22888">MSDQQRPALSTNQERIHRFDRLLAMFPPGRALDLGAGHGGFSVRAADQGWQVTAVDARAERYPDDDRIEWRVEDIRTTDCQGYDLIINLGLFYHLTLADQLSLLDRSVGTAMILDTHVAVPGDAAFDLSEITTVDGYRGRLYSEQDKQHDPRSSFGNDDSFWPTQRELQRMLHERGWDILPWRPYYLRTRTFFLCLPR</sequence>
<gene>
    <name evidence="1" type="ORF">GCM10011519_15020</name>
</gene>
<comment type="caution">
    <text evidence="1">The sequence shown here is derived from an EMBL/GenBank/DDBJ whole genome shotgun (WGS) entry which is preliminary data.</text>
</comment>
<dbReference type="EMBL" id="BMKQ01000001">
    <property type="protein sequence ID" value="GGF42176.1"/>
    <property type="molecule type" value="Genomic_DNA"/>
</dbReference>
<dbReference type="InterPro" id="IPR029063">
    <property type="entry name" value="SAM-dependent_MTases_sf"/>
</dbReference>
<evidence type="ECO:0000313" key="2">
    <source>
        <dbReference type="Proteomes" id="UP000649179"/>
    </source>
</evidence>
<dbReference type="Gene3D" id="3.40.50.150">
    <property type="entry name" value="Vaccinia Virus protein VP39"/>
    <property type="match status" value="1"/>
</dbReference>
<reference evidence="1" key="1">
    <citation type="journal article" date="2014" name="Int. J. Syst. Evol. Microbiol.">
        <title>Complete genome sequence of Corynebacterium casei LMG S-19264T (=DSM 44701T), isolated from a smear-ripened cheese.</title>
        <authorList>
            <consortium name="US DOE Joint Genome Institute (JGI-PGF)"/>
            <person name="Walter F."/>
            <person name="Albersmeier A."/>
            <person name="Kalinowski J."/>
            <person name="Ruckert C."/>
        </authorList>
    </citation>
    <scope>NUCLEOTIDE SEQUENCE</scope>
    <source>
        <strain evidence="1">CGMCC 1.16067</strain>
    </source>
</reference>
<evidence type="ECO:0008006" key="3">
    <source>
        <dbReference type="Google" id="ProtNLM"/>
    </source>
</evidence>
<keyword evidence="2" id="KW-1185">Reference proteome</keyword>
<name>A0A917BH67_9ACTN</name>
<accession>A0A917BH67</accession>
<organism evidence="1 2">
    <name type="scientific">Marmoricola endophyticus</name>
    <dbReference type="NCBI Taxonomy" id="2040280"/>
    <lineage>
        <taxon>Bacteria</taxon>
        <taxon>Bacillati</taxon>
        <taxon>Actinomycetota</taxon>
        <taxon>Actinomycetes</taxon>
        <taxon>Propionibacteriales</taxon>
        <taxon>Nocardioidaceae</taxon>
        <taxon>Marmoricola</taxon>
    </lineage>
</organism>
<dbReference type="Pfam" id="PF13489">
    <property type="entry name" value="Methyltransf_23"/>
    <property type="match status" value="1"/>
</dbReference>
<evidence type="ECO:0000313" key="1">
    <source>
        <dbReference type="EMBL" id="GGF42176.1"/>
    </source>
</evidence>
<dbReference type="Proteomes" id="UP000649179">
    <property type="component" value="Unassembled WGS sequence"/>
</dbReference>
<reference evidence="1" key="2">
    <citation type="submission" date="2020-09" db="EMBL/GenBank/DDBJ databases">
        <authorList>
            <person name="Sun Q."/>
            <person name="Zhou Y."/>
        </authorList>
    </citation>
    <scope>NUCLEOTIDE SEQUENCE</scope>
    <source>
        <strain evidence="1">CGMCC 1.16067</strain>
    </source>
</reference>
<dbReference type="CDD" id="cd02440">
    <property type="entry name" value="AdoMet_MTases"/>
    <property type="match status" value="1"/>
</dbReference>
<dbReference type="AlphaFoldDB" id="A0A917BH67"/>
<protein>
    <recommendedName>
        <fullName evidence="3">Class I SAM-dependent methyltransferase</fullName>
    </recommendedName>
</protein>